<protein>
    <submittedName>
        <fullName evidence="2">Uncharacterized protein</fullName>
    </submittedName>
</protein>
<evidence type="ECO:0000313" key="3">
    <source>
        <dbReference type="Proteomes" id="UP000570166"/>
    </source>
</evidence>
<name>A0A838LD91_9SPHN</name>
<keyword evidence="3" id="KW-1185">Reference proteome</keyword>
<dbReference type="AlphaFoldDB" id="A0A838LD91"/>
<keyword evidence="1" id="KW-0472">Membrane</keyword>
<evidence type="ECO:0000256" key="1">
    <source>
        <dbReference type="SAM" id="Phobius"/>
    </source>
</evidence>
<dbReference type="Proteomes" id="UP000570166">
    <property type="component" value="Unassembled WGS sequence"/>
</dbReference>
<sequence>MLRSIVAVVSIVFVAFGLALTWMDRAGWPMLAVALLFAFGCLYERRYHAGRAGLSPDARFRPTGERFADPETGRAMTVWADPATGERRYVADGEPPTPIP</sequence>
<evidence type="ECO:0000313" key="2">
    <source>
        <dbReference type="EMBL" id="MBA2936629.1"/>
    </source>
</evidence>
<accession>A0A838LD91</accession>
<organism evidence="2 3">
    <name type="scientific">Sphingomonas chungangi</name>
    <dbReference type="NCBI Taxonomy" id="2683589"/>
    <lineage>
        <taxon>Bacteria</taxon>
        <taxon>Pseudomonadati</taxon>
        <taxon>Pseudomonadota</taxon>
        <taxon>Alphaproteobacteria</taxon>
        <taxon>Sphingomonadales</taxon>
        <taxon>Sphingomonadaceae</taxon>
        <taxon>Sphingomonas</taxon>
    </lineage>
</organism>
<reference evidence="2 3" key="1">
    <citation type="submission" date="2020-07" db="EMBL/GenBank/DDBJ databases">
        <authorList>
            <person name="Sun Q."/>
        </authorList>
    </citation>
    <scope>NUCLEOTIDE SEQUENCE [LARGE SCALE GENOMIC DNA]</scope>
    <source>
        <strain evidence="2 3">CGMCC 1.13654</strain>
    </source>
</reference>
<gene>
    <name evidence="2" type="ORF">HZF05_21325</name>
</gene>
<keyword evidence="1" id="KW-1133">Transmembrane helix</keyword>
<dbReference type="RefSeq" id="WP_160364457.1">
    <property type="nucleotide sequence ID" value="NZ_JACEIB010000027.1"/>
</dbReference>
<keyword evidence="1" id="KW-0812">Transmembrane</keyword>
<dbReference type="EMBL" id="JACEIB010000027">
    <property type="protein sequence ID" value="MBA2936629.1"/>
    <property type="molecule type" value="Genomic_DNA"/>
</dbReference>
<comment type="caution">
    <text evidence="2">The sequence shown here is derived from an EMBL/GenBank/DDBJ whole genome shotgun (WGS) entry which is preliminary data.</text>
</comment>
<feature type="transmembrane region" description="Helical" evidence="1">
    <location>
        <begin position="27"/>
        <end position="43"/>
    </location>
</feature>
<proteinExistence type="predicted"/>